<dbReference type="GO" id="GO:0032259">
    <property type="term" value="P:methylation"/>
    <property type="evidence" value="ECO:0007669"/>
    <property type="project" value="UniProtKB-KW"/>
</dbReference>
<dbReference type="Pfam" id="PF08241">
    <property type="entry name" value="Methyltransf_11"/>
    <property type="match status" value="1"/>
</dbReference>
<evidence type="ECO:0000313" key="6">
    <source>
        <dbReference type="Proteomes" id="UP000247978"/>
    </source>
</evidence>
<sequence>MREKEAVKQVFTKSEDAYITSSTHSTGSDLLLMKKWLKPESDMLVLDIATGGGHVAKHLSPYVKSIFATDLTKSMLEHTSDHLQSFQNIHFIIADAENLPFIDATFDIVTCRIAAHHFPHPETFIHEVQRVLKPKGKFLFIDNVASENGSLDKFVNRLEKRRDYSHVRSHKISEWKKFLQSFNIEQEMIRKKTLPFEEWVNRTLDDVQDQTDVENLLLHATGEIQDYFEVKTENNKVQSFAIDEWMVLCTK</sequence>
<dbReference type="InterPro" id="IPR013216">
    <property type="entry name" value="Methyltransf_11"/>
</dbReference>
<dbReference type="GO" id="GO:0008757">
    <property type="term" value="F:S-adenosylmethionine-dependent methyltransferase activity"/>
    <property type="evidence" value="ECO:0007669"/>
    <property type="project" value="InterPro"/>
</dbReference>
<evidence type="ECO:0000256" key="1">
    <source>
        <dbReference type="ARBA" id="ARBA00008361"/>
    </source>
</evidence>
<feature type="domain" description="Methyltransferase type 11" evidence="4">
    <location>
        <begin position="46"/>
        <end position="140"/>
    </location>
</feature>
<dbReference type="Gene3D" id="3.40.50.150">
    <property type="entry name" value="Vaccinia Virus protein VP39"/>
    <property type="match status" value="1"/>
</dbReference>
<protein>
    <submittedName>
        <fullName evidence="5">Ubiquinone/menaquinone biosynthesis C-methylase UbiE</fullName>
    </submittedName>
</protein>
<comment type="caution">
    <text evidence="5">The sequence shown here is derived from an EMBL/GenBank/DDBJ whole genome shotgun (WGS) entry which is preliminary data.</text>
</comment>
<gene>
    <name evidence="5" type="ORF">DFR56_101250</name>
</gene>
<dbReference type="CDD" id="cd02440">
    <property type="entry name" value="AdoMet_MTases"/>
    <property type="match status" value="1"/>
</dbReference>
<keyword evidence="2 5" id="KW-0489">Methyltransferase</keyword>
<dbReference type="AlphaFoldDB" id="A0A2V3WAR7"/>
<dbReference type="EMBL" id="QJJQ01000001">
    <property type="protein sequence ID" value="PXW90338.1"/>
    <property type="molecule type" value="Genomic_DNA"/>
</dbReference>
<keyword evidence="6" id="KW-1185">Reference proteome</keyword>
<reference evidence="5 6" key="1">
    <citation type="submission" date="2018-05" db="EMBL/GenBank/DDBJ databases">
        <title>Genomic Encyclopedia of Type Strains, Phase IV (KMG-IV): sequencing the most valuable type-strain genomes for metagenomic binning, comparative biology and taxonomic classification.</title>
        <authorList>
            <person name="Goeker M."/>
        </authorList>
    </citation>
    <scope>NUCLEOTIDE SEQUENCE [LARGE SCALE GENOMIC DNA]</scope>
    <source>
        <strain evidence="5 6">DSM 28556</strain>
    </source>
</reference>
<evidence type="ECO:0000313" key="5">
    <source>
        <dbReference type="EMBL" id="PXW90338.1"/>
    </source>
</evidence>
<comment type="similarity">
    <text evidence="1">Belongs to the methyltransferase superfamily.</text>
</comment>
<dbReference type="SUPFAM" id="SSF53335">
    <property type="entry name" value="S-adenosyl-L-methionine-dependent methyltransferases"/>
    <property type="match status" value="1"/>
</dbReference>
<dbReference type="InterPro" id="IPR029063">
    <property type="entry name" value="SAM-dependent_MTases_sf"/>
</dbReference>
<organism evidence="5 6">
    <name type="scientific">Pseudogracilibacillus auburnensis</name>
    <dbReference type="NCBI Taxonomy" id="1494959"/>
    <lineage>
        <taxon>Bacteria</taxon>
        <taxon>Bacillati</taxon>
        <taxon>Bacillota</taxon>
        <taxon>Bacilli</taxon>
        <taxon>Bacillales</taxon>
        <taxon>Bacillaceae</taxon>
        <taxon>Pseudogracilibacillus</taxon>
    </lineage>
</organism>
<name>A0A2V3WAR7_9BACI</name>
<dbReference type="PANTHER" id="PTHR44942:SF4">
    <property type="entry name" value="METHYLTRANSFERASE TYPE 11 DOMAIN-CONTAINING PROTEIN"/>
    <property type="match status" value="1"/>
</dbReference>
<dbReference type="InterPro" id="IPR051052">
    <property type="entry name" value="Diverse_substrate_MTase"/>
</dbReference>
<dbReference type="OrthoDB" id="43862at2"/>
<evidence type="ECO:0000256" key="3">
    <source>
        <dbReference type="ARBA" id="ARBA00022679"/>
    </source>
</evidence>
<proteinExistence type="inferred from homology"/>
<dbReference type="RefSeq" id="WP_110393605.1">
    <property type="nucleotide sequence ID" value="NZ_JADIJL010000014.1"/>
</dbReference>
<keyword evidence="3" id="KW-0808">Transferase</keyword>
<accession>A0A2V3WAR7</accession>
<evidence type="ECO:0000256" key="2">
    <source>
        <dbReference type="ARBA" id="ARBA00022603"/>
    </source>
</evidence>
<dbReference type="PANTHER" id="PTHR44942">
    <property type="entry name" value="METHYLTRANSF_11 DOMAIN-CONTAINING PROTEIN"/>
    <property type="match status" value="1"/>
</dbReference>
<keyword evidence="5" id="KW-0830">Ubiquinone</keyword>
<evidence type="ECO:0000259" key="4">
    <source>
        <dbReference type="Pfam" id="PF08241"/>
    </source>
</evidence>
<dbReference type="Proteomes" id="UP000247978">
    <property type="component" value="Unassembled WGS sequence"/>
</dbReference>